<feature type="domain" description="ATP-grasp" evidence="2">
    <location>
        <begin position="222"/>
        <end position="480"/>
    </location>
</feature>
<organism evidence="3 4">
    <name type="scientific">Richelia sinica FACHB-800</name>
    <dbReference type="NCBI Taxonomy" id="1357546"/>
    <lineage>
        <taxon>Bacteria</taxon>
        <taxon>Bacillati</taxon>
        <taxon>Cyanobacteriota</taxon>
        <taxon>Cyanophyceae</taxon>
        <taxon>Nostocales</taxon>
        <taxon>Nostocaceae</taxon>
        <taxon>Richelia</taxon>
    </lineage>
</organism>
<keyword evidence="1" id="KW-0067">ATP-binding</keyword>
<evidence type="ECO:0000256" key="1">
    <source>
        <dbReference type="PROSITE-ProRule" id="PRU00409"/>
    </source>
</evidence>
<dbReference type="PANTHER" id="PTHR21621:SF0">
    <property type="entry name" value="BETA-CITRYLGLUTAMATE SYNTHASE B-RELATED"/>
    <property type="match status" value="1"/>
</dbReference>
<gene>
    <name evidence="3" type="ORF">B6N60_01062</name>
</gene>
<dbReference type="AlphaFoldDB" id="A0A975Y3Q7"/>
<evidence type="ECO:0000313" key="4">
    <source>
        <dbReference type="Proteomes" id="UP000683511"/>
    </source>
</evidence>
<dbReference type="GO" id="GO:0009432">
    <property type="term" value="P:SOS response"/>
    <property type="evidence" value="ECO:0007669"/>
    <property type="project" value="TreeGrafter"/>
</dbReference>
<proteinExistence type="predicted"/>
<accession>A0A975Y3Q7</accession>
<dbReference type="InterPro" id="IPR011761">
    <property type="entry name" value="ATP-grasp"/>
</dbReference>
<sequence length="648" mass="73601">MIEQEQHSDVIRINARENDVFDIFNFKYYLGPNPYLETGAVVFDFALTNYRQPLEIEEYVQVVSDRYPHLAEYKYNSYADLFARVVSEVSQLDMDLHLNHWRVKAYDDYVRISIQALHERTSKEVLYTVWDWFENITDNRSFPWEKSLEKLQNRFRYSVYGGPTVYALLRTASKQGIPTFYLWEEGLMQYGHGRKLVRGVATTFDTDSHIDSEFTTRKDDCKAFLQSLGFPVPQGEIVTSEAEALTVAEDIGYPVAVKPVIGHKGIGVTAEVQTERELKSAYQRALLAIPEEQPTRVIVENSIAGKDFRLLCVNGKFVAATERCPASVVGDGYSTIKELIRRENRKPERWDTPTSPMSKILIDEAMELYLEEQGWTLDSIIESDRTVSLRKVANLSVGGVSINATNAIHHDNIILAQDIAQHFRLTCLGIDVIAPNLSESWKSGKLAILEINSAPGIFMHLNPAVGESVDVPAHILATFFHSAEDAKIPIITFNHIAIPELQTTIDHILFQHPEWTIGAVSRQGLFINRSQKVLNKDYNSNVQSLLRYPKLDLLIAEYPEEILEAEGMFYQSSNIVILDNPSEIEMMLVRNVADDGIVVIKKDNDISINRQGLIEDYTLGMGEDFTRVYLKEINSISMTTPKSKYSPI</sequence>
<dbReference type="Gene3D" id="3.30.470.20">
    <property type="entry name" value="ATP-grasp fold, B domain"/>
    <property type="match status" value="2"/>
</dbReference>
<keyword evidence="1" id="KW-0547">Nucleotide-binding</keyword>
<reference evidence="3" key="1">
    <citation type="submission" date="2017-04" db="EMBL/GenBank/DDBJ databases">
        <title>Genome deletions in a multicellular cyanobacterial endosymbiont for morphological adaptation in marine diatoms.</title>
        <authorList>
            <person name="Wang Y."/>
            <person name="Gao H."/>
            <person name="Li R."/>
            <person name="Xu X."/>
        </authorList>
    </citation>
    <scope>NUCLEOTIDE SEQUENCE</scope>
    <source>
        <strain evidence="3">FACHB 800</strain>
    </source>
</reference>
<dbReference type="EMBL" id="CP021056">
    <property type="protein sequence ID" value="QXE22379.1"/>
    <property type="molecule type" value="Genomic_DNA"/>
</dbReference>
<protein>
    <submittedName>
        <fullName evidence="3">RimK domain protein ATP-grasp</fullName>
    </submittedName>
</protein>
<evidence type="ECO:0000313" key="3">
    <source>
        <dbReference type="EMBL" id="QXE22379.1"/>
    </source>
</evidence>
<keyword evidence="4" id="KW-1185">Reference proteome</keyword>
<dbReference type="RefSeq" id="WP_190607876.1">
    <property type="nucleotide sequence ID" value="NZ_CP021056.1"/>
</dbReference>
<dbReference type="GO" id="GO:0005737">
    <property type="term" value="C:cytoplasm"/>
    <property type="evidence" value="ECO:0007669"/>
    <property type="project" value="TreeGrafter"/>
</dbReference>
<dbReference type="GO" id="GO:0018169">
    <property type="term" value="F:ribosomal S6-glutamic acid ligase activity"/>
    <property type="evidence" value="ECO:0007669"/>
    <property type="project" value="TreeGrafter"/>
</dbReference>
<dbReference type="KEGG" id="rsin:B6N60_01062"/>
<dbReference type="Proteomes" id="UP000683511">
    <property type="component" value="Chromosome"/>
</dbReference>
<dbReference type="PANTHER" id="PTHR21621">
    <property type="entry name" value="RIBOSOMAL PROTEIN S6 MODIFICATION PROTEIN"/>
    <property type="match status" value="1"/>
</dbReference>
<dbReference type="GO" id="GO:0005524">
    <property type="term" value="F:ATP binding"/>
    <property type="evidence" value="ECO:0007669"/>
    <property type="project" value="UniProtKB-UniRule"/>
</dbReference>
<name>A0A975Y3Q7_9NOST</name>
<dbReference type="Pfam" id="PF13549">
    <property type="entry name" value="ATP-grasp_5"/>
    <property type="match status" value="1"/>
</dbReference>
<evidence type="ECO:0000259" key="2">
    <source>
        <dbReference type="PROSITE" id="PS50975"/>
    </source>
</evidence>
<dbReference type="GO" id="GO:0046872">
    <property type="term" value="F:metal ion binding"/>
    <property type="evidence" value="ECO:0007669"/>
    <property type="project" value="InterPro"/>
</dbReference>
<dbReference type="SUPFAM" id="SSF56059">
    <property type="entry name" value="Glutathione synthetase ATP-binding domain-like"/>
    <property type="match status" value="1"/>
</dbReference>
<dbReference type="PROSITE" id="PS50975">
    <property type="entry name" value="ATP_GRASP"/>
    <property type="match status" value="1"/>
</dbReference>